<feature type="region of interest" description="Disordered" evidence="1">
    <location>
        <begin position="312"/>
        <end position="331"/>
    </location>
</feature>
<dbReference type="Pfam" id="PF13229">
    <property type="entry name" value="Beta_helix"/>
    <property type="match status" value="2"/>
</dbReference>
<comment type="caution">
    <text evidence="3">The sequence shown here is derived from an EMBL/GenBank/DDBJ whole genome shotgun (WGS) entry which is preliminary data.</text>
</comment>
<feature type="domain" description="Right handed beta helix" evidence="2">
    <location>
        <begin position="133"/>
        <end position="258"/>
    </location>
</feature>
<gene>
    <name evidence="3" type="ORF">E1298_45020</name>
</gene>
<dbReference type="AlphaFoldDB" id="A0A4V2YQG3"/>
<evidence type="ECO:0000256" key="1">
    <source>
        <dbReference type="SAM" id="MobiDB-lite"/>
    </source>
</evidence>
<evidence type="ECO:0000313" key="3">
    <source>
        <dbReference type="EMBL" id="TDD61947.1"/>
    </source>
</evidence>
<dbReference type="InterPro" id="IPR012334">
    <property type="entry name" value="Pectin_lyas_fold"/>
</dbReference>
<dbReference type="InterPro" id="IPR039448">
    <property type="entry name" value="Beta_helix"/>
</dbReference>
<dbReference type="EMBL" id="SMKU01000546">
    <property type="protein sequence ID" value="TDD61947.1"/>
    <property type="molecule type" value="Genomic_DNA"/>
</dbReference>
<dbReference type="Gene3D" id="2.160.20.10">
    <property type="entry name" value="Single-stranded right-handed beta-helix, Pectin lyase-like"/>
    <property type="match status" value="2"/>
</dbReference>
<accession>A0A4V2YQG3</accession>
<sequence length="357" mass="37249">GRGTTFLVPAANLVSGTIDHSSFTGDAYGLFVTASNQTRLSNNTIKNSLVHGVLLHRFAKNATIENTTVTGSRGDGFVLSRGTEGVRVTDCTSEGNGGNGFTLDGQPLADGPSASGEAITAFGDNLVSGGVARNNRRYGVELLGGDNVTVQNSRVIGGDMGIVARDGGTRIQISGNQVSGPERQGIVLRDGVRRGTVSGNVITGAETALYVRDAAGAVSGNTVQSAHRHGVTLRGDVAGTAVRGNTISGAGTSALNVDRVTGAYTSAGNTTKGWHKTTGFWTWVKRVFKPMNVIWAGVFLLVAVSVIRSRGAGPRAGRRGAHPYERQSTLEERPIRVLRPAAVHPQEAERMEAHAGH</sequence>
<evidence type="ECO:0000313" key="4">
    <source>
        <dbReference type="Proteomes" id="UP000294513"/>
    </source>
</evidence>
<feature type="non-terminal residue" evidence="3">
    <location>
        <position position="1"/>
    </location>
</feature>
<dbReference type="InterPro" id="IPR006626">
    <property type="entry name" value="PbH1"/>
</dbReference>
<dbReference type="SMART" id="SM00710">
    <property type="entry name" value="PbH1"/>
    <property type="match status" value="10"/>
</dbReference>
<name>A0A4V2YQG3_9ACTN</name>
<dbReference type="OrthoDB" id="3799348at2"/>
<keyword evidence="4" id="KW-1185">Reference proteome</keyword>
<dbReference type="InterPro" id="IPR011050">
    <property type="entry name" value="Pectin_lyase_fold/virulence"/>
</dbReference>
<reference evidence="3 4" key="1">
    <citation type="submission" date="2019-03" db="EMBL/GenBank/DDBJ databases">
        <title>Draft genome sequences of novel Actinobacteria.</title>
        <authorList>
            <person name="Sahin N."/>
            <person name="Ay H."/>
            <person name="Saygin H."/>
        </authorList>
    </citation>
    <scope>NUCLEOTIDE SEQUENCE [LARGE SCALE GENOMIC DNA]</scope>
    <source>
        <strain evidence="3 4">H3C3</strain>
    </source>
</reference>
<protein>
    <submittedName>
        <fullName evidence="3">Right-handed parallel beta-helix repeat-containing protein</fullName>
    </submittedName>
</protein>
<organism evidence="3 4">
    <name type="scientific">Actinomadura rubrisoli</name>
    <dbReference type="NCBI Taxonomy" id="2530368"/>
    <lineage>
        <taxon>Bacteria</taxon>
        <taxon>Bacillati</taxon>
        <taxon>Actinomycetota</taxon>
        <taxon>Actinomycetes</taxon>
        <taxon>Streptosporangiales</taxon>
        <taxon>Thermomonosporaceae</taxon>
        <taxon>Actinomadura</taxon>
    </lineage>
</organism>
<feature type="domain" description="Right handed beta helix" evidence="2">
    <location>
        <begin position="15"/>
        <end position="105"/>
    </location>
</feature>
<dbReference type="Proteomes" id="UP000294513">
    <property type="component" value="Unassembled WGS sequence"/>
</dbReference>
<dbReference type="RefSeq" id="WP_131903500.1">
    <property type="nucleotide sequence ID" value="NZ_SMKU01000546.1"/>
</dbReference>
<dbReference type="SUPFAM" id="SSF51126">
    <property type="entry name" value="Pectin lyase-like"/>
    <property type="match status" value="1"/>
</dbReference>
<proteinExistence type="predicted"/>
<evidence type="ECO:0000259" key="2">
    <source>
        <dbReference type="Pfam" id="PF13229"/>
    </source>
</evidence>
<feature type="compositionally biased region" description="Basic and acidic residues" evidence="1">
    <location>
        <begin position="322"/>
        <end position="331"/>
    </location>
</feature>